<dbReference type="InterPro" id="IPR028082">
    <property type="entry name" value="Peripla_BP_I"/>
</dbReference>
<evidence type="ECO:0000256" key="1">
    <source>
        <dbReference type="ARBA" id="ARBA00023136"/>
    </source>
</evidence>
<dbReference type="InterPro" id="IPR007443">
    <property type="entry name" value="LpoA"/>
</dbReference>
<proteinExistence type="predicted"/>
<protein>
    <submittedName>
        <fullName evidence="4">Penicillin-binding protein activator</fullName>
    </submittedName>
</protein>
<dbReference type="SUPFAM" id="SSF53822">
    <property type="entry name" value="Periplasmic binding protein-like I"/>
    <property type="match status" value="1"/>
</dbReference>
<dbReference type="CDD" id="cd06339">
    <property type="entry name" value="PBP1_YraM_LppC_lipoprotein-like"/>
    <property type="match status" value="1"/>
</dbReference>
<feature type="compositionally biased region" description="Low complexity" evidence="2">
    <location>
        <begin position="29"/>
        <end position="43"/>
    </location>
</feature>
<keyword evidence="1" id="KW-0472">Membrane</keyword>
<dbReference type="KEGG" id="kim:G3T16_15600"/>
<dbReference type="EMBL" id="CP048711">
    <property type="protein sequence ID" value="QIB66605.1"/>
    <property type="molecule type" value="Genomic_DNA"/>
</dbReference>
<evidence type="ECO:0000313" key="4">
    <source>
        <dbReference type="EMBL" id="QIB66605.1"/>
    </source>
</evidence>
<dbReference type="Pfam" id="PF04348">
    <property type="entry name" value="LppC"/>
    <property type="match status" value="1"/>
</dbReference>
<keyword evidence="3" id="KW-0732">Signal</keyword>
<sequence length="603" mass="65466">MTPIATRTPSATLPLLLLCALLAGCAPSPRAPDTTPVTPAPAVDPERPGPGVVLELPPSQWETEFRRAAELLEQGNWMAAEQQLARPQPPLGHDDAVRRNYLLARSAYLRGDQAAARELLERRPRAPTHVALRRQLDDFVRHMDRLAGDYLASAERGIGQWEDTDHPALRAALKRDIWLDLQQLSPAELQQAEELSNDPQTRGWLSLASIAATPSLSELRTGLKQWLRQHPDHPAAAPLPGGLDYLLREGQPLRKVALLLPLSGRLAPAARAVRDGYLAHYYAARARGDADHELRIIDSGQFADAGAAYQRAVAEGAELVVGPLSKEAVTLIGRQSGRPVPTLALNRVDETLSQEGSALVQMALAPEDEVLHLAELAFGQGARRALILRPAGERGGRLDEVLRRRWRELGGAVSASATYSSPEAWSDSLKTALNLTASEQRAREVRSMLATNIEFSPRRRHDIDAVFMLAGSPEEARSLKPLLAFHYAGKLPVYATSSSYSGIPDARDRDLNGTYLTDLPWLLGANPELRVALAAGDTGSDSFTRLNALGADAWLLQSRFAQLQAGGAALLRGSTGLLQVDDELRIIRQPALAVFDGGVLTRP</sequence>
<dbReference type="PANTHER" id="PTHR38038:SF1">
    <property type="entry name" value="PENICILLIN-BINDING PROTEIN ACTIVATOR LPOA"/>
    <property type="match status" value="1"/>
</dbReference>
<dbReference type="PANTHER" id="PTHR38038">
    <property type="entry name" value="PENICILLIN-BINDING PROTEIN ACTIVATOR LPOA"/>
    <property type="match status" value="1"/>
</dbReference>
<dbReference type="GO" id="GO:0030234">
    <property type="term" value="F:enzyme regulator activity"/>
    <property type="evidence" value="ECO:0007669"/>
    <property type="project" value="TreeGrafter"/>
</dbReference>
<dbReference type="GO" id="GO:0031241">
    <property type="term" value="C:periplasmic side of cell outer membrane"/>
    <property type="evidence" value="ECO:0007669"/>
    <property type="project" value="TreeGrafter"/>
</dbReference>
<keyword evidence="5" id="KW-1185">Reference proteome</keyword>
<organism evidence="4 5">
    <name type="scientific">Kineobactrum salinum</name>
    <dbReference type="NCBI Taxonomy" id="2708301"/>
    <lineage>
        <taxon>Bacteria</taxon>
        <taxon>Pseudomonadati</taxon>
        <taxon>Pseudomonadota</taxon>
        <taxon>Gammaproteobacteria</taxon>
        <taxon>Cellvibrionales</taxon>
        <taxon>Halieaceae</taxon>
        <taxon>Kineobactrum</taxon>
    </lineage>
</organism>
<feature type="region of interest" description="Disordered" evidence="2">
    <location>
        <begin position="29"/>
        <end position="51"/>
    </location>
</feature>
<evidence type="ECO:0000256" key="3">
    <source>
        <dbReference type="SAM" id="SignalP"/>
    </source>
</evidence>
<evidence type="ECO:0000256" key="2">
    <source>
        <dbReference type="SAM" id="MobiDB-lite"/>
    </source>
</evidence>
<dbReference type="Gene3D" id="1.25.40.650">
    <property type="match status" value="1"/>
</dbReference>
<feature type="chain" id="PRO_5025560772" evidence="3">
    <location>
        <begin position="32"/>
        <end position="603"/>
    </location>
</feature>
<feature type="signal peptide" evidence="3">
    <location>
        <begin position="1"/>
        <end position="31"/>
    </location>
</feature>
<dbReference type="Gene3D" id="3.40.50.2300">
    <property type="match status" value="2"/>
</dbReference>
<gene>
    <name evidence="4" type="ORF">G3T16_15600</name>
</gene>
<accession>A0A6C0U804</accession>
<dbReference type="PROSITE" id="PS51257">
    <property type="entry name" value="PROKAR_LIPOPROTEIN"/>
    <property type="match status" value="1"/>
</dbReference>
<name>A0A6C0U804_9GAMM</name>
<dbReference type="RefSeq" id="WP_163496039.1">
    <property type="nucleotide sequence ID" value="NZ_CP048711.1"/>
</dbReference>
<dbReference type="GO" id="GO:0009252">
    <property type="term" value="P:peptidoglycan biosynthetic process"/>
    <property type="evidence" value="ECO:0007669"/>
    <property type="project" value="TreeGrafter"/>
</dbReference>
<evidence type="ECO:0000313" key="5">
    <source>
        <dbReference type="Proteomes" id="UP000477680"/>
    </source>
</evidence>
<dbReference type="AlphaFoldDB" id="A0A6C0U804"/>
<dbReference type="Proteomes" id="UP000477680">
    <property type="component" value="Chromosome"/>
</dbReference>
<reference evidence="4 5" key="1">
    <citation type="submission" date="2020-02" db="EMBL/GenBank/DDBJ databases">
        <title>Genome sequencing for Kineobactrum sp. M2.</title>
        <authorList>
            <person name="Park S.-J."/>
        </authorList>
    </citation>
    <scope>NUCLEOTIDE SEQUENCE [LARGE SCALE GENOMIC DNA]</scope>
    <source>
        <strain evidence="4 5">M2</strain>
    </source>
</reference>